<protein>
    <recommendedName>
        <fullName evidence="1">AB hydrolase-1 domain-containing protein</fullName>
    </recommendedName>
</protein>
<dbReference type="EMBL" id="CADCWN010000399">
    <property type="protein sequence ID" value="CAA9590370.1"/>
    <property type="molecule type" value="Genomic_DNA"/>
</dbReference>
<dbReference type="Gene3D" id="3.40.50.1820">
    <property type="entry name" value="alpha/beta hydrolase"/>
    <property type="match status" value="1"/>
</dbReference>
<dbReference type="PANTHER" id="PTHR43798">
    <property type="entry name" value="MONOACYLGLYCEROL LIPASE"/>
    <property type="match status" value="1"/>
</dbReference>
<reference evidence="2" key="1">
    <citation type="submission" date="2020-02" db="EMBL/GenBank/DDBJ databases">
        <authorList>
            <person name="Meier V. D."/>
        </authorList>
    </citation>
    <scope>NUCLEOTIDE SEQUENCE</scope>
    <source>
        <strain evidence="2">AVDCRST_MAG18</strain>
    </source>
</reference>
<dbReference type="InterPro" id="IPR029058">
    <property type="entry name" value="AB_hydrolase_fold"/>
</dbReference>
<dbReference type="PANTHER" id="PTHR43798:SF33">
    <property type="entry name" value="HYDROLASE, PUTATIVE (AFU_ORTHOLOGUE AFUA_2G14860)-RELATED"/>
    <property type="match status" value="1"/>
</dbReference>
<dbReference type="GO" id="GO:0016020">
    <property type="term" value="C:membrane"/>
    <property type="evidence" value="ECO:0007669"/>
    <property type="project" value="TreeGrafter"/>
</dbReference>
<feature type="domain" description="AB hydrolase-1" evidence="1">
    <location>
        <begin position="2"/>
        <end position="230"/>
    </location>
</feature>
<dbReference type="Pfam" id="PF12697">
    <property type="entry name" value="Abhydrolase_6"/>
    <property type="match status" value="1"/>
</dbReference>
<name>A0A6N3IPH1_9BACT</name>
<accession>A0A6N3IPH1</accession>
<proteinExistence type="predicted"/>
<evidence type="ECO:0000313" key="2">
    <source>
        <dbReference type="EMBL" id="CAA9590370.1"/>
    </source>
</evidence>
<dbReference type="AlphaFoldDB" id="A0A6N3IPH1"/>
<gene>
    <name evidence="2" type="ORF">AVDCRST_MAG18-4997</name>
</gene>
<evidence type="ECO:0000259" key="1">
    <source>
        <dbReference type="Pfam" id="PF12697"/>
    </source>
</evidence>
<sequence length="244" mass="26804">MLLHGTGRDRSYWARSLPGLARQATVHAIDRRGRGGSGDTDHYALEREVEDVLAVLDAIGEPAHLLGHSYGGIVALEAASRATDLRSLILYEPPFSVGMDGVPPDLGDRLEALLATGDREAVLVTFLQEGPRFPPAEIAAQRARPDWPDRLAYAHTLPRETQTVRRYVFDPERVAGLRWPTLLLLGSESPPFFRQATEALHAALPQSEVTVLPGQHHNAMQTAPELFAEAVHHFLRDHTGGAER</sequence>
<dbReference type="InterPro" id="IPR050266">
    <property type="entry name" value="AB_hydrolase_sf"/>
</dbReference>
<dbReference type="InterPro" id="IPR000073">
    <property type="entry name" value="AB_hydrolase_1"/>
</dbReference>
<dbReference type="SUPFAM" id="SSF53474">
    <property type="entry name" value="alpha/beta-Hydrolases"/>
    <property type="match status" value="1"/>
</dbReference>
<organism evidence="2">
    <name type="scientific">uncultured Thermomicrobiales bacterium</name>
    <dbReference type="NCBI Taxonomy" id="1645740"/>
    <lineage>
        <taxon>Bacteria</taxon>
        <taxon>Pseudomonadati</taxon>
        <taxon>Thermomicrobiota</taxon>
        <taxon>Thermomicrobia</taxon>
        <taxon>Thermomicrobiales</taxon>
        <taxon>environmental samples</taxon>
    </lineage>
</organism>